<organism evidence="1 2">
    <name type="scientific">Naganishia cerealis</name>
    <dbReference type="NCBI Taxonomy" id="610337"/>
    <lineage>
        <taxon>Eukaryota</taxon>
        <taxon>Fungi</taxon>
        <taxon>Dikarya</taxon>
        <taxon>Basidiomycota</taxon>
        <taxon>Agaricomycotina</taxon>
        <taxon>Tremellomycetes</taxon>
        <taxon>Filobasidiales</taxon>
        <taxon>Filobasidiaceae</taxon>
        <taxon>Naganishia</taxon>
    </lineage>
</organism>
<comment type="caution">
    <text evidence="1">The sequence shown here is derived from an EMBL/GenBank/DDBJ whole genome shotgun (WGS) entry which is preliminary data.</text>
</comment>
<dbReference type="Proteomes" id="UP001241377">
    <property type="component" value="Unassembled WGS sequence"/>
</dbReference>
<protein>
    <submittedName>
        <fullName evidence="1">Uncharacterized protein</fullName>
    </submittedName>
</protein>
<evidence type="ECO:0000313" key="1">
    <source>
        <dbReference type="EMBL" id="KAJ9098388.1"/>
    </source>
</evidence>
<proteinExistence type="predicted"/>
<sequence>MNHTDATSFLSRRDKYLEKSIDDIHSKIDFAEQMKVKLTAPGNGNEKEEKLNEEGLPFVEIVEELDANGNVISSNIGVPKERNSSIRIPEDSKVAEIQENTSGQLEATEVRTNESKETNSREDKEKDEWQELMEDMGITEVKDSKESPLSSRQSHEKDTSVPFEEDKSGSTSRSELAINENDMIKLELFDELADEEVDIPDNMEWDYDFEEGSSDDADDSLADEMLYGLRKTQFLPGKKNEENTINKMLWDKISDLRINKERAGNVTTVEDIQKESISSSKKSVRFSDALDIKSIENVGEQLKNITYPDRKLSKFKQNRVAIDRNTLPEDGPPKSHHQETTEPLSDIIERDVPVGSLHNSEKSHMSPLEVEDAHNAQETNNVTTNGTNKFDLDAMAKAYTRELNEEDRGAGSIVVEKLDDFEKVNALIMSSQNSGTLMNETYNEESTEQSYDDDGSDIDVDSDLGPILEEEIVENNDVTSEEIESSLLQEQINREYQYLSQKLRASSPKDNEPSEMVPLDENMQPVRISRFKSTRNKRYPRD</sequence>
<keyword evidence="2" id="KW-1185">Reference proteome</keyword>
<reference evidence="1" key="1">
    <citation type="submission" date="2023-04" db="EMBL/GenBank/DDBJ databases">
        <title>Draft Genome sequencing of Naganishia species isolated from polar environments using Oxford Nanopore Technology.</title>
        <authorList>
            <person name="Leo P."/>
            <person name="Venkateswaran K."/>
        </authorList>
    </citation>
    <scope>NUCLEOTIDE SEQUENCE</scope>
    <source>
        <strain evidence="1">MNA-CCFEE 5261</strain>
    </source>
</reference>
<accession>A0ACC2VH48</accession>
<dbReference type="EMBL" id="JASBWR010000077">
    <property type="protein sequence ID" value="KAJ9098388.1"/>
    <property type="molecule type" value="Genomic_DNA"/>
</dbReference>
<name>A0ACC2VH48_9TREE</name>
<evidence type="ECO:0000313" key="2">
    <source>
        <dbReference type="Proteomes" id="UP001241377"/>
    </source>
</evidence>
<gene>
    <name evidence="1" type="ORF">QFC19_006387</name>
</gene>